<accession>A0A6C0K1R4</accession>
<dbReference type="EMBL" id="MN740794">
    <property type="protein sequence ID" value="QHU11995.1"/>
    <property type="molecule type" value="Genomic_DNA"/>
</dbReference>
<reference evidence="1" key="1">
    <citation type="journal article" date="2020" name="Nature">
        <title>Giant virus diversity and host interactions through global metagenomics.</title>
        <authorList>
            <person name="Schulz F."/>
            <person name="Roux S."/>
            <person name="Paez-Espino D."/>
            <person name="Jungbluth S."/>
            <person name="Walsh D.A."/>
            <person name="Denef V.J."/>
            <person name="McMahon K.D."/>
            <person name="Konstantinidis K.T."/>
            <person name="Eloe-Fadrosh E.A."/>
            <person name="Kyrpides N.C."/>
            <person name="Woyke T."/>
        </authorList>
    </citation>
    <scope>NUCLEOTIDE SEQUENCE</scope>
    <source>
        <strain evidence="1">GVMAG-S-1101169-75</strain>
    </source>
</reference>
<dbReference type="AlphaFoldDB" id="A0A6C0K1R4"/>
<proteinExistence type="predicted"/>
<organism evidence="1">
    <name type="scientific">viral metagenome</name>
    <dbReference type="NCBI Taxonomy" id="1070528"/>
    <lineage>
        <taxon>unclassified sequences</taxon>
        <taxon>metagenomes</taxon>
        <taxon>organismal metagenomes</taxon>
    </lineage>
</organism>
<protein>
    <submittedName>
        <fullName evidence="1">Uncharacterized protein</fullName>
    </submittedName>
</protein>
<sequence>MTQDPILDDGFMELTDPFMRFKSITEYIAQQMKPLICFTSGEDDEIQVACIIVQFEFICIFLCRYLSATILEGTTDPEKFLDIFFKGGSVLLRHIQDKAIPLQLLEALKHHILAPLEKRTPSPPFLTIPPHSVPEVLPQTKMWLEALMTMAINKRIPKKMNRMIQSLEILVTKTRQHRPSCSSLLRDLNVLTIDTKKSSCTGALLQPRWEISRHVFHTFFRIDACFPSIEEKKKAWKSRHADIIFKIIILVFFHIEQILQIFFWLGDDHDQKKAIMLRLFRRKIQRDFLLQKINIVFYLDEFIPRDVLPLLMDDYLHKTPRGEKEIRKKKDRQGSELIYKQNKIYLEKELSVFDKGQSFLTFLYRQQKKHLFLVDVQNICRVSFHMKDNKKINEFCNRPAIHRYLIHILFPEEAMRTLYSGYLSSSYWIMVNKGDVHVNRTTKEITILSHEKSKDPNTLQIRIACFDPVTEMDSFFSMGGDEMDDIFIVKVISDLHIDSQRIGVQKFPFKSIHVLSHDLYSNFTGYTSLLEWSVLHHPSPLGKKERMLSVFVSNANATPPLISTTGRSLLSPGLLRGQGRG</sequence>
<name>A0A6C0K1R4_9ZZZZ</name>
<evidence type="ECO:0000313" key="1">
    <source>
        <dbReference type="EMBL" id="QHU11995.1"/>
    </source>
</evidence>